<dbReference type="Proteomes" id="UP000467148">
    <property type="component" value="Chromosome"/>
</dbReference>
<sequence length="100" mass="9655">MVLNVNAASVSTSAATETGISAEMGAATSAASAALMSVLPMGADLDSVEFAAALNAAGASYVGTATEHLANRGMFAGSQDLAAVTYTATDVLNNAALGLG</sequence>
<gene>
    <name evidence="2" type="ORF">MHEL_23800</name>
</gene>
<dbReference type="AlphaFoldDB" id="A0A7I7T4C0"/>
<reference evidence="2 3" key="1">
    <citation type="journal article" date="2019" name="Emerg. Microbes Infect.">
        <title>Comprehensive subspecies identification of 175 nontuberculous mycobacteria species based on 7547 genomic profiles.</title>
        <authorList>
            <person name="Matsumoto Y."/>
            <person name="Kinjo T."/>
            <person name="Motooka D."/>
            <person name="Nabeya D."/>
            <person name="Jung N."/>
            <person name="Uechi K."/>
            <person name="Horii T."/>
            <person name="Iida T."/>
            <person name="Fujita J."/>
            <person name="Nakamura S."/>
        </authorList>
    </citation>
    <scope>NUCLEOTIDE SEQUENCE [LARGE SCALE GENOMIC DNA]</scope>
    <source>
        <strain evidence="2 3">JCM 30396</strain>
    </source>
</reference>
<dbReference type="Gene3D" id="1.10.287.850">
    <property type="entry name" value="HP0062-like domain"/>
    <property type="match status" value="1"/>
</dbReference>
<accession>A0A7I7T4C0</accession>
<feature type="domain" description="PE" evidence="1">
    <location>
        <begin position="4"/>
        <end position="92"/>
    </location>
</feature>
<organism evidence="2 3">
    <name type="scientific">Mycolicibacterium helvum</name>
    <dbReference type="NCBI Taxonomy" id="1534349"/>
    <lineage>
        <taxon>Bacteria</taxon>
        <taxon>Bacillati</taxon>
        <taxon>Actinomycetota</taxon>
        <taxon>Actinomycetes</taxon>
        <taxon>Mycobacteriales</taxon>
        <taxon>Mycobacteriaceae</taxon>
        <taxon>Mycolicibacterium</taxon>
    </lineage>
</organism>
<dbReference type="Pfam" id="PF00934">
    <property type="entry name" value="PE"/>
    <property type="match status" value="1"/>
</dbReference>
<evidence type="ECO:0000313" key="2">
    <source>
        <dbReference type="EMBL" id="BBY64137.1"/>
    </source>
</evidence>
<dbReference type="SUPFAM" id="SSF140459">
    <property type="entry name" value="PE/PPE dimer-like"/>
    <property type="match status" value="1"/>
</dbReference>
<dbReference type="RefSeq" id="WP_163747697.1">
    <property type="nucleotide sequence ID" value="NZ_AP022596.1"/>
</dbReference>
<keyword evidence="3" id="KW-1185">Reference proteome</keyword>
<dbReference type="EMBL" id="AP022596">
    <property type="protein sequence ID" value="BBY64137.1"/>
    <property type="molecule type" value="Genomic_DNA"/>
</dbReference>
<dbReference type="InterPro" id="IPR038332">
    <property type="entry name" value="PPE_sf"/>
</dbReference>
<evidence type="ECO:0000259" key="1">
    <source>
        <dbReference type="Pfam" id="PF00934"/>
    </source>
</evidence>
<evidence type="ECO:0000313" key="3">
    <source>
        <dbReference type="Proteomes" id="UP000467148"/>
    </source>
</evidence>
<protein>
    <recommendedName>
        <fullName evidence="1">PE domain-containing protein</fullName>
    </recommendedName>
</protein>
<name>A0A7I7T4C0_9MYCO</name>
<proteinExistence type="predicted"/>
<dbReference type="InterPro" id="IPR000084">
    <property type="entry name" value="PE-PGRS_N"/>
</dbReference>
<dbReference type="KEGG" id="mhev:MHEL_23800"/>